<feature type="compositionally biased region" description="Pro residues" evidence="1">
    <location>
        <begin position="471"/>
        <end position="484"/>
    </location>
</feature>
<feature type="compositionally biased region" description="Low complexity" evidence="1">
    <location>
        <begin position="458"/>
        <end position="470"/>
    </location>
</feature>
<evidence type="ECO:0000256" key="2">
    <source>
        <dbReference type="SAM" id="Phobius"/>
    </source>
</evidence>
<evidence type="ECO:0000256" key="1">
    <source>
        <dbReference type="SAM" id="MobiDB-lite"/>
    </source>
</evidence>
<feature type="compositionally biased region" description="Gly residues" evidence="1">
    <location>
        <begin position="530"/>
        <end position="540"/>
    </location>
</feature>
<gene>
    <name evidence="3" type="ORF">SAMN06264365_101347</name>
</gene>
<dbReference type="Proteomes" id="UP000198415">
    <property type="component" value="Unassembled WGS sequence"/>
</dbReference>
<feature type="region of interest" description="Disordered" evidence="1">
    <location>
        <begin position="378"/>
        <end position="572"/>
    </location>
</feature>
<feature type="transmembrane region" description="Helical" evidence="2">
    <location>
        <begin position="351"/>
        <end position="371"/>
    </location>
</feature>
<sequence length="572" mass="59325">MGDAACDTVRMRRLVFSIVLGVGLVAIGGTGASAADPTPQPTVSAKATAGKKICQVKDPLLDEISGLVATKTGFVAINDSTDDRRRKIFFLDTKCTVKSKIDLGGSRDTEDMVLSPDGKTLWIADTGDNDVLKGGGDTRTNVALWSVPLNKGKDPVIHRLSYPDGDKHDAEALLLDGDGTPIIVTKELSNAYIYKPSAALKNNNDTGVPLTKVGELSLSPTETKGNAFAMTFNRTVTGGSIAPGGGKVVLRTYTDAVEWDVKGGDVLAALKTKPRVTGLPNETFGEAISYSPDGKYFFTVSDMNGDEDAENSILRYEPATEVATISKKQSTDGAASDSWYSDLSVGDITKLVGGVGVLGFLLVAIGVIGIVRFRKANPRGADVDDAPSGAIAKADPKTELIGVGSGPVPPRGGAPFADGPSGPVYGAKAAGGQQQRPPVYGGGKPNGGGGPGAGGPQYGRPAGQQPRGPQQQPPRPPQQQPPARGPQQRPQGQQQPPRPPQQPQRGPGPQQQPRGPQPPQRAPQQQQPNRGGGAGGGVYGGQQRPPQGGGQPPRPGTYGGGRPPQGHDGDRR</sequence>
<proteinExistence type="predicted"/>
<dbReference type="EMBL" id="FZNR01000001">
    <property type="protein sequence ID" value="SNR26986.1"/>
    <property type="molecule type" value="Genomic_DNA"/>
</dbReference>
<feature type="compositionally biased region" description="Gly residues" evidence="1">
    <location>
        <begin position="547"/>
        <end position="563"/>
    </location>
</feature>
<evidence type="ECO:0000313" key="3">
    <source>
        <dbReference type="EMBL" id="SNR26986.1"/>
    </source>
</evidence>
<evidence type="ECO:0000313" key="4">
    <source>
        <dbReference type="Proteomes" id="UP000198415"/>
    </source>
</evidence>
<dbReference type="SUPFAM" id="SSF75011">
    <property type="entry name" value="3-carboxy-cis,cis-mucoante lactonizing enzyme"/>
    <property type="match status" value="1"/>
</dbReference>
<reference evidence="3 4" key="1">
    <citation type="submission" date="2017-06" db="EMBL/GenBank/DDBJ databases">
        <authorList>
            <person name="Kim H.J."/>
            <person name="Triplett B.A."/>
        </authorList>
    </citation>
    <scope>NUCLEOTIDE SEQUENCE [LARGE SCALE GENOMIC DNA]</scope>
    <source>
        <strain evidence="3 4">DSM 43151</strain>
    </source>
</reference>
<dbReference type="InterPro" id="IPR015943">
    <property type="entry name" value="WD40/YVTN_repeat-like_dom_sf"/>
</dbReference>
<feature type="compositionally biased region" description="Gly residues" evidence="1">
    <location>
        <begin position="440"/>
        <end position="457"/>
    </location>
</feature>
<dbReference type="AlphaFoldDB" id="A0A238UYA6"/>
<name>A0A238UYA6_9ACTN</name>
<protein>
    <recommendedName>
        <fullName evidence="5">WD40-like Beta Propeller Repeat</fullName>
    </recommendedName>
</protein>
<keyword evidence="2" id="KW-0812">Transmembrane</keyword>
<evidence type="ECO:0008006" key="5">
    <source>
        <dbReference type="Google" id="ProtNLM"/>
    </source>
</evidence>
<accession>A0A238UYA6</accession>
<keyword evidence="2" id="KW-1133">Transmembrane helix</keyword>
<keyword evidence="4" id="KW-1185">Reference proteome</keyword>
<feature type="compositionally biased region" description="Low complexity" evidence="1">
    <location>
        <begin position="503"/>
        <end position="514"/>
    </location>
</feature>
<dbReference type="Gene3D" id="2.130.10.10">
    <property type="entry name" value="YVTN repeat-like/Quinoprotein amine dehydrogenase"/>
    <property type="match status" value="1"/>
</dbReference>
<feature type="compositionally biased region" description="Low complexity" evidence="1">
    <location>
        <begin position="485"/>
        <end position="495"/>
    </location>
</feature>
<keyword evidence="2" id="KW-0472">Membrane</keyword>
<organism evidence="3 4">
    <name type="scientific">Actinoplanes regularis</name>
    <dbReference type="NCBI Taxonomy" id="52697"/>
    <lineage>
        <taxon>Bacteria</taxon>
        <taxon>Bacillati</taxon>
        <taxon>Actinomycetota</taxon>
        <taxon>Actinomycetes</taxon>
        <taxon>Micromonosporales</taxon>
        <taxon>Micromonosporaceae</taxon>
        <taxon>Actinoplanes</taxon>
    </lineage>
</organism>